<dbReference type="AlphaFoldDB" id="A0A804QA63"/>
<name>A0A804QA63_MAIZE</name>
<evidence type="ECO:0000313" key="1">
    <source>
        <dbReference type="EnsemblPlants" id="Zm00001eb309140_P001"/>
    </source>
</evidence>
<dbReference type="Proteomes" id="UP000007305">
    <property type="component" value="Chromosome 7"/>
</dbReference>
<sequence length="105" mass="11458">MHPTTARHTCDAAFSRCCCAAAAIDDRDELLSHVQLPVWEAGNREDGGKLRTEGWRGRRQPEKEVVPWWSVSAPAPVCVVFLRAVGAAVVWGGESGRGWTAAWEG</sequence>
<keyword evidence="2" id="KW-1185">Reference proteome</keyword>
<protein>
    <submittedName>
        <fullName evidence="1">Uncharacterized protein</fullName>
    </submittedName>
</protein>
<reference evidence="1" key="3">
    <citation type="submission" date="2021-05" db="UniProtKB">
        <authorList>
            <consortium name="EnsemblPlants"/>
        </authorList>
    </citation>
    <scope>IDENTIFICATION</scope>
    <source>
        <strain evidence="1">cv. B73</strain>
    </source>
</reference>
<reference evidence="1" key="2">
    <citation type="submission" date="2019-07" db="EMBL/GenBank/DDBJ databases">
        <authorList>
            <person name="Seetharam A."/>
            <person name="Woodhouse M."/>
            <person name="Cannon E."/>
        </authorList>
    </citation>
    <scope>NUCLEOTIDE SEQUENCE [LARGE SCALE GENOMIC DNA]</scope>
    <source>
        <strain evidence="1">cv. B73</strain>
    </source>
</reference>
<dbReference type="Gramene" id="Zm00001eb309140_T001">
    <property type="protein sequence ID" value="Zm00001eb309140_P001"/>
    <property type="gene ID" value="Zm00001eb309140"/>
</dbReference>
<accession>A0A804QA63</accession>
<proteinExistence type="predicted"/>
<dbReference type="EnsemblPlants" id="Zm00001eb309140_T001">
    <property type="protein sequence ID" value="Zm00001eb309140_P001"/>
    <property type="gene ID" value="Zm00001eb309140"/>
</dbReference>
<organism evidence="1 2">
    <name type="scientific">Zea mays</name>
    <name type="common">Maize</name>
    <dbReference type="NCBI Taxonomy" id="4577"/>
    <lineage>
        <taxon>Eukaryota</taxon>
        <taxon>Viridiplantae</taxon>
        <taxon>Streptophyta</taxon>
        <taxon>Embryophyta</taxon>
        <taxon>Tracheophyta</taxon>
        <taxon>Spermatophyta</taxon>
        <taxon>Magnoliopsida</taxon>
        <taxon>Liliopsida</taxon>
        <taxon>Poales</taxon>
        <taxon>Poaceae</taxon>
        <taxon>PACMAD clade</taxon>
        <taxon>Panicoideae</taxon>
        <taxon>Andropogonodae</taxon>
        <taxon>Andropogoneae</taxon>
        <taxon>Tripsacinae</taxon>
        <taxon>Zea</taxon>
    </lineage>
</organism>
<dbReference type="InParanoid" id="A0A804QA63"/>
<reference evidence="2" key="1">
    <citation type="submission" date="2015-12" db="EMBL/GenBank/DDBJ databases">
        <title>Update maize B73 reference genome by single molecule sequencing technologies.</title>
        <authorList>
            <consortium name="Maize Genome Sequencing Project"/>
            <person name="Ware D."/>
        </authorList>
    </citation>
    <scope>NUCLEOTIDE SEQUENCE [LARGE SCALE GENOMIC DNA]</scope>
    <source>
        <strain evidence="2">cv. B73</strain>
    </source>
</reference>
<evidence type="ECO:0000313" key="2">
    <source>
        <dbReference type="Proteomes" id="UP000007305"/>
    </source>
</evidence>